<reference evidence="4 5" key="1">
    <citation type="journal article" date="2014" name="FEMS Microbiol. Lett.">
        <title>Genome sequencing analysis reveals virulence-related gene content of Ochrobactrum intermedium strain 229E, a urease-positive strain isolated from the human gastric niche.</title>
        <authorList>
            <person name="Kulkarni G.J."/>
            <person name="Shetty S."/>
            <person name="Dharne M.S."/>
            <person name="Shouche Y.S."/>
        </authorList>
    </citation>
    <scope>NUCLEOTIDE SEQUENCE [LARGE SCALE GENOMIC DNA]</scope>
    <source>
        <strain evidence="4 5">229E</strain>
    </source>
</reference>
<proteinExistence type="predicted"/>
<name>U4V8N2_9HYPH</name>
<evidence type="ECO:0000313" key="4">
    <source>
        <dbReference type="EMBL" id="ERM01363.1"/>
    </source>
</evidence>
<feature type="domain" description="DUF1612" evidence="2">
    <location>
        <begin position="204"/>
        <end position="331"/>
    </location>
</feature>
<dbReference type="NCBIfam" id="NF040876">
    <property type="entry name" value="RHE_PE00001_fam"/>
    <property type="match status" value="1"/>
</dbReference>
<dbReference type="AlphaFoldDB" id="U4V8N2"/>
<gene>
    <name evidence="4" type="ORF">Q644_22015</name>
</gene>
<dbReference type="Pfam" id="PF11972">
    <property type="entry name" value="HTH_13"/>
    <property type="match status" value="1"/>
</dbReference>
<comment type="caution">
    <text evidence="4">The sequence shown here is derived from an EMBL/GenBank/DDBJ whole genome shotgun (WGS) entry which is preliminary data.</text>
</comment>
<dbReference type="InterPro" id="IPR011670">
    <property type="entry name" value="DUF1612"/>
</dbReference>
<evidence type="ECO:0000313" key="5">
    <source>
        <dbReference type="Proteomes" id="UP000016842"/>
    </source>
</evidence>
<sequence length="396" mass="43592">MFSMRYDLDQLPLKTLLQPLARASEALARLDERLAHSPVGQGLIERLHFADACASLWLDGELVEMEDLVLHEAARDIRSPSHALTIARDVLQTRRRIAAQAPDWALSPNGLRSLRVGGQAGPASTPGGDGGIIVASENTAVHDEAVGRPEQDGGEGGRKNRPEDGLDLPGIDLDAIDAVLARSEDVLTKAKQPQRLALRDTDPLIRDPDWDEDERLEEWRALLHSIRDLPPVLQAILALDAWNELAVLQRAPWLGRLLVASLMRRDGLTSQAHLLAFNAGLKTIRVERRRHRNFETRLTASLEGGLMAGIELGFKEHDRLLLARQMLERRLTGRRASSNLPGGLIELVLARPLVSTGLIAAELDITPRAALRLVAELNLREMTGRGGRFRAWGGVL</sequence>
<organism evidence="4 5">
    <name type="scientific">Brucella intermedia 229E</name>
    <dbReference type="NCBI Taxonomy" id="1337887"/>
    <lineage>
        <taxon>Bacteria</taxon>
        <taxon>Pseudomonadati</taxon>
        <taxon>Pseudomonadota</taxon>
        <taxon>Alphaproteobacteria</taxon>
        <taxon>Hyphomicrobiales</taxon>
        <taxon>Brucellaceae</taxon>
        <taxon>Brucella/Ochrobactrum group</taxon>
        <taxon>Brucella</taxon>
    </lineage>
</organism>
<evidence type="ECO:0000256" key="1">
    <source>
        <dbReference type="SAM" id="MobiDB-lite"/>
    </source>
</evidence>
<feature type="region of interest" description="Disordered" evidence="1">
    <location>
        <begin position="139"/>
        <end position="167"/>
    </location>
</feature>
<dbReference type="EMBL" id="ASXJ01000173">
    <property type="protein sequence ID" value="ERM01363.1"/>
    <property type="molecule type" value="Genomic_DNA"/>
</dbReference>
<dbReference type="Proteomes" id="UP000016842">
    <property type="component" value="Unassembled WGS sequence"/>
</dbReference>
<dbReference type="PATRIC" id="fig|1337887.3.peg.3132"/>
<evidence type="ECO:0000259" key="3">
    <source>
        <dbReference type="Pfam" id="PF11972"/>
    </source>
</evidence>
<protein>
    <submittedName>
        <fullName evidence="4">Uncharacterized protein</fullName>
    </submittedName>
</protein>
<accession>U4V8N2</accession>
<dbReference type="InterPro" id="IPR021068">
    <property type="entry name" value="HTH_DNA-bd"/>
</dbReference>
<feature type="domain" description="HTH DNA binding" evidence="3">
    <location>
        <begin position="342"/>
        <end position="393"/>
    </location>
</feature>
<evidence type="ECO:0000259" key="2">
    <source>
        <dbReference type="Pfam" id="PF07756"/>
    </source>
</evidence>
<dbReference type="Pfam" id="PF07756">
    <property type="entry name" value="DUF1612"/>
    <property type="match status" value="1"/>
</dbReference>
<feature type="compositionally biased region" description="Basic and acidic residues" evidence="1">
    <location>
        <begin position="140"/>
        <end position="164"/>
    </location>
</feature>
<dbReference type="InterPro" id="IPR048017">
    <property type="entry name" value="Y4cF-like"/>
</dbReference>